<keyword evidence="1" id="KW-0472">Membrane</keyword>
<dbReference type="EMBL" id="CP002530">
    <property type="protein sequence ID" value="ADY35582.1"/>
    <property type="molecule type" value="Genomic_DNA"/>
</dbReference>
<dbReference type="eggNOG" id="ENOG502ZD7B">
    <property type="taxonomic scope" value="Bacteria"/>
</dbReference>
<accession>F0R407</accession>
<reference evidence="2 3" key="1">
    <citation type="journal article" date="2011" name="Stand. Genomic Sci.">
        <title>Complete genome sequence of Bacteroides salanitronis type strain (BL78).</title>
        <authorList>
            <person name="Gronow S."/>
            <person name="Held B."/>
            <person name="Lucas S."/>
            <person name="Lapidus A."/>
            <person name="Del Rio T.G."/>
            <person name="Nolan M."/>
            <person name="Tice H."/>
            <person name="Deshpande S."/>
            <person name="Cheng J.F."/>
            <person name="Pitluck S."/>
            <person name="Liolios K."/>
            <person name="Pagani I."/>
            <person name="Ivanova N."/>
            <person name="Mavromatis K."/>
            <person name="Pati A."/>
            <person name="Tapia R."/>
            <person name="Han C."/>
            <person name="Goodwin L."/>
            <person name="Chen A."/>
            <person name="Palaniappan K."/>
            <person name="Land M."/>
            <person name="Hauser L."/>
            <person name="Chang Y.J."/>
            <person name="Jeffries C.D."/>
            <person name="Brambilla E.M."/>
            <person name="Rohde M."/>
            <person name="Goker M."/>
            <person name="Detter J.C."/>
            <person name="Woyke T."/>
            <person name="Bristow J."/>
            <person name="Markowitz V."/>
            <person name="Hugenholtz P."/>
            <person name="Kyrpides N.C."/>
            <person name="Klenk H.P."/>
            <person name="Eisen J.A."/>
        </authorList>
    </citation>
    <scope>NUCLEOTIDE SEQUENCE [LARGE SCALE GENOMIC DNA]</scope>
    <source>
        <strain evidence="2 3">DSM 18170</strain>
    </source>
</reference>
<proteinExistence type="predicted"/>
<feature type="transmembrane region" description="Helical" evidence="1">
    <location>
        <begin position="6"/>
        <end position="24"/>
    </location>
</feature>
<organism evidence="2 3">
    <name type="scientific">Phocaeicola salanitronis (strain DSM 18170 / JCM 13657 / CCUG 60908 / BL78)</name>
    <name type="common">Bacteroides salanitronis</name>
    <dbReference type="NCBI Taxonomy" id="667015"/>
    <lineage>
        <taxon>Bacteria</taxon>
        <taxon>Pseudomonadati</taxon>
        <taxon>Bacteroidota</taxon>
        <taxon>Bacteroidia</taxon>
        <taxon>Bacteroidales</taxon>
        <taxon>Bacteroidaceae</taxon>
        <taxon>Phocaeicola</taxon>
    </lineage>
</organism>
<gene>
    <name evidence="2" type="ordered locus">Bacsa_0993</name>
</gene>
<name>F0R407_PHOSB</name>
<evidence type="ECO:0000313" key="2">
    <source>
        <dbReference type="EMBL" id="ADY35582.1"/>
    </source>
</evidence>
<dbReference type="Proteomes" id="UP000007486">
    <property type="component" value="Chromosome"/>
</dbReference>
<dbReference type="KEGG" id="bsa:Bacsa_0993"/>
<keyword evidence="3" id="KW-1185">Reference proteome</keyword>
<evidence type="ECO:0008006" key="4">
    <source>
        <dbReference type="Google" id="ProtNLM"/>
    </source>
</evidence>
<evidence type="ECO:0000313" key="3">
    <source>
        <dbReference type="Proteomes" id="UP000007486"/>
    </source>
</evidence>
<sequence>MVGKVGVIVSIILFCIGVGVYGFIQLNMADRGKNVDLLSFVPADCAAVLETDNADFLINEFPQAAYAMQLDTIQKSGLFPIVFGNLFAASDSTVHRLSNGIDRMMMSFHYPLSARNVVMYFQTHSSGKAFLQKMMQKKEMKFVPKKDSYRGEDIDIYALDNGEFISTYCGKGFCVVSYQKNLIERVIDAKKEELSLLRDEVFMEGYESKAANFMTLYGHTASLPVLVKGHVHCWSSFDIHLSSEVFYLSGSMMIPDSCRTHVIAELDRIAPLAEKGVLALSGQAEVDSCISKITALPQHTLFEECVSNLSHDASFIFVADMDEIKDSIACYKPYLPRFVARHASLFRSFIFSAQLTKVGNRLSHIFVFTYKN</sequence>
<keyword evidence="1" id="KW-0812">Transmembrane</keyword>
<dbReference type="STRING" id="667015.Bacsa_0993"/>
<evidence type="ECO:0000256" key="1">
    <source>
        <dbReference type="SAM" id="Phobius"/>
    </source>
</evidence>
<dbReference type="AlphaFoldDB" id="F0R407"/>
<dbReference type="HOGENOM" id="CLU_743263_0_0_10"/>
<keyword evidence="1" id="KW-1133">Transmembrane helix</keyword>
<protein>
    <recommendedName>
        <fullName evidence="4">DUF3352 domain-containing protein</fullName>
    </recommendedName>
</protein>